<dbReference type="EMBL" id="CP003837">
    <property type="protein sequence ID" value="AGH42994.1"/>
    <property type="molecule type" value="Genomic_DNA"/>
</dbReference>
<feature type="transmembrane region" description="Helical" evidence="1">
    <location>
        <begin position="6"/>
        <end position="31"/>
    </location>
</feature>
<keyword evidence="1" id="KW-1133">Transmembrane helix</keyword>
<organism evidence="2 3">
    <name type="scientific">Paraglaciecola psychrophila 170</name>
    <dbReference type="NCBI Taxonomy" id="1129794"/>
    <lineage>
        <taxon>Bacteria</taxon>
        <taxon>Pseudomonadati</taxon>
        <taxon>Pseudomonadota</taxon>
        <taxon>Gammaproteobacteria</taxon>
        <taxon>Alteromonadales</taxon>
        <taxon>Alteromonadaceae</taxon>
        <taxon>Paraglaciecola</taxon>
    </lineage>
</organism>
<dbReference type="PATRIC" id="fig|1129794.4.peg.872"/>
<dbReference type="HOGENOM" id="CLU_3346914_0_0_6"/>
<gene>
    <name evidence="2" type="ORF">C427_0885</name>
</gene>
<dbReference type="Proteomes" id="UP000011864">
    <property type="component" value="Chromosome"/>
</dbReference>
<keyword evidence="1" id="KW-0812">Transmembrane</keyword>
<sequence length="37" mass="3945">MALAPLSLILSTFLAFYMIGYSITLGVLLIVGNGYHA</sequence>
<name>K7AUZ3_9ALTE</name>
<evidence type="ECO:0000313" key="2">
    <source>
        <dbReference type="EMBL" id="AGH42994.1"/>
    </source>
</evidence>
<dbReference type="AlphaFoldDB" id="K7AUZ3"/>
<evidence type="ECO:0000256" key="1">
    <source>
        <dbReference type="SAM" id="Phobius"/>
    </source>
</evidence>
<dbReference type="STRING" id="1129794.C427_0885"/>
<dbReference type="KEGG" id="gps:C427_0885"/>
<keyword evidence="1" id="KW-0472">Membrane</keyword>
<evidence type="ECO:0000313" key="3">
    <source>
        <dbReference type="Proteomes" id="UP000011864"/>
    </source>
</evidence>
<proteinExistence type="predicted"/>
<keyword evidence="3" id="KW-1185">Reference proteome</keyword>
<reference evidence="2 3" key="1">
    <citation type="journal article" date="2013" name="Genome Announc.">
        <title>Complete Genome Sequence of Glaciecola psychrophila Strain 170T.</title>
        <authorList>
            <person name="Yin J."/>
            <person name="Chen J."/>
            <person name="Liu G."/>
            <person name="Yu Y."/>
            <person name="Song L."/>
            <person name="Wang X."/>
            <person name="Qu X."/>
        </authorList>
    </citation>
    <scope>NUCLEOTIDE SEQUENCE [LARGE SCALE GENOMIC DNA]</scope>
    <source>
        <strain evidence="2 3">170</strain>
    </source>
</reference>
<protein>
    <submittedName>
        <fullName evidence="2">Uncharacterized protein</fullName>
    </submittedName>
</protein>
<accession>K7AUZ3</accession>